<evidence type="ECO:0000256" key="7">
    <source>
        <dbReference type="ARBA" id="ARBA00038532"/>
    </source>
</evidence>
<dbReference type="SMART" id="SM00102">
    <property type="entry name" value="ADF"/>
    <property type="match status" value="1"/>
</dbReference>
<dbReference type="SUPFAM" id="SSF55753">
    <property type="entry name" value="Actin depolymerizing proteins"/>
    <property type="match status" value="2"/>
</dbReference>
<evidence type="ECO:0000256" key="6">
    <source>
        <dbReference type="ARBA" id="ARBA00023212"/>
    </source>
</evidence>
<comment type="subcellular location">
    <subcellularLocation>
        <location evidence="1">Cytoplasm</location>
        <location evidence="1">Cytoskeleton</location>
    </subcellularLocation>
</comment>
<dbReference type="PANTHER" id="PTHR13759:SF1">
    <property type="entry name" value="TWINFILIN"/>
    <property type="match status" value="1"/>
</dbReference>
<evidence type="ECO:0000256" key="3">
    <source>
        <dbReference type="ARBA" id="ARBA00022490"/>
    </source>
</evidence>
<dbReference type="GO" id="GO:0003785">
    <property type="term" value="F:actin monomer binding"/>
    <property type="evidence" value="ECO:0007669"/>
    <property type="project" value="TreeGrafter"/>
</dbReference>
<feature type="region of interest" description="Disordered" evidence="8">
    <location>
        <begin position="277"/>
        <end position="311"/>
    </location>
</feature>
<dbReference type="Proteomes" id="UP001230188">
    <property type="component" value="Unassembled WGS sequence"/>
</dbReference>
<dbReference type="AlphaFoldDB" id="A0AAD7U992"/>
<evidence type="ECO:0000256" key="1">
    <source>
        <dbReference type="ARBA" id="ARBA00004245"/>
    </source>
</evidence>
<comment type="caution">
    <text evidence="10">The sequence shown here is derived from an EMBL/GenBank/DDBJ whole genome shotgun (WGS) entry which is preliminary data.</text>
</comment>
<dbReference type="InterPro" id="IPR028458">
    <property type="entry name" value="Twinfilin"/>
</dbReference>
<keyword evidence="3" id="KW-0963">Cytoplasm</keyword>
<evidence type="ECO:0000259" key="9">
    <source>
        <dbReference type="PROSITE" id="PS51263"/>
    </source>
</evidence>
<dbReference type="GO" id="GO:0051016">
    <property type="term" value="P:barbed-end actin filament capping"/>
    <property type="evidence" value="ECO:0007669"/>
    <property type="project" value="TreeGrafter"/>
</dbReference>
<dbReference type="InterPro" id="IPR002108">
    <property type="entry name" value="ADF-H"/>
</dbReference>
<dbReference type="InterPro" id="IPR029006">
    <property type="entry name" value="ADF-H/Gelsolin-like_dom_sf"/>
</dbReference>
<evidence type="ECO:0000313" key="11">
    <source>
        <dbReference type="Proteomes" id="UP001230188"/>
    </source>
</evidence>
<dbReference type="GO" id="GO:0005884">
    <property type="term" value="C:actin filament"/>
    <property type="evidence" value="ECO:0007669"/>
    <property type="project" value="TreeGrafter"/>
</dbReference>
<dbReference type="PANTHER" id="PTHR13759">
    <property type="entry name" value="TWINFILIN"/>
    <property type="match status" value="1"/>
</dbReference>
<comment type="subunit">
    <text evidence="7">Interacts with G-actin; ADP-actin form.</text>
</comment>
<dbReference type="GO" id="GO:0005737">
    <property type="term" value="C:cytoplasm"/>
    <property type="evidence" value="ECO:0007669"/>
    <property type="project" value="TreeGrafter"/>
</dbReference>
<protein>
    <recommendedName>
        <fullName evidence="9">ADF-H domain-containing protein</fullName>
    </recommendedName>
</protein>
<organism evidence="10 11">
    <name type="scientific">Chrysophaeum taylorii</name>
    <dbReference type="NCBI Taxonomy" id="2483200"/>
    <lineage>
        <taxon>Eukaryota</taxon>
        <taxon>Sar</taxon>
        <taxon>Stramenopiles</taxon>
        <taxon>Ochrophyta</taxon>
        <taxon>Pelagophyceae</taxon>
        <taxon>Pelagomonadales</taxon>
        <taxon>Pelagomonadaceae</taxon>
        <taxon>Chrysophaeum</taxon>
    </lineage>
</organism>
<name>A0AAD7U992_9STRA</name>
<evidence type="ECO:0000313" key="10">
    <source>
        <dbReference type="EMBL" id="KAJ8600175.1"/>
    </source>
</evidence>
<reference evidence="10" key="1">
    <citation type="submission" date="2023-01" db="EMBL/GenBank/DDBJ databases">
        <title>Metagenome sequencing of chrysophaentin producing Chrysophaeum taylorii.</title>
        <authorList>
            <person name="Davison J."/>
            <person name="Bewley C."/>
        </authorList>
    </citation>
    <scope>NUCLEOTIDE SEQUENCE</scope>
    <source>
        <strain evidence="10">NIES-1699</strain>
    </source>
</reference>
<keyword evidence="11" id="KW-1185">Reference proteome</keyword>
<keyword evidence="4" id="KW-0677">Repeat</keyword>
<evidence type="ECO:0000256" key="8">
    <source>
        <dbReference type="SAM" id="MobiDB-lite"/>
    </source>
</evidence>
<sequence>MARAYLRIDEGLRDCFVGAQEDLSVRWVSARIEGEEVALRATGKRGNSTSEDFDALIETAELAPNEPGFVLFDAGDETRQWLLVAWVPDTAAPRLKMLYSSSREDLKTGLGSGYFTRDYCANATADLTWAQLTHTTEKPLTETEILMNEEKLLEKETSIKASGMASVPFRVSPALLALFEQFETTPCKIEITVENETFDGAVVEDFREDNTPKFLLFPADGDKRFLVYFCPDAASVKQKMVYSTAKATLISLVPFKLQSAEIRSDLQYELTQLAHPAEDKRELNHAPISKPQRPGRASVKRKPKKWTPAPP</sequence>
<evidence type="ECO:0000256" key="5">
    <source>
        <dbReference type="ARBA" id="ARBA00023203"/>
    </source>
</evidence>
<dbReference type="PROSITE" id="PS51263">
    <property type="entry name" value="ADF_H"/>
    <property type="match status" value="1"/>
</dbReference>
<accession>A0AAD7U992</accession>
<dbReference type="GO" id="GO:0030042">
    <property type="term" value="P:actin filament depolymerization"/>
    <property type="evidence" value="ECO:0007669"/>
    <property type="project" value="TreeGrafter"/>
</dbReference>
<dbReference type="EMBL" id="JAQMWT010000526">
    <property type="protein sequence ID" value="KAJ8600175.1"/>
    <property type="molecule type" value="Genomic_DNA"/>
</dbReference>
<proteinExistence type="inferred from homology"/>
<dbReference type="GO" id="GO:0051015">
    <property type="term" value="F:actin filament binding"/>
    <property type="evidence" value="ECO:0007669"/>
    <property type="project" value="TreeGrafter"/>
</dbReference>
<keyword evidence="6" id="KW-0206">Cytoskeleton</keyword>
<feature type="domain" description="ADF-H" evidence="9">
    <location>
        <begin position="1"/>
        <end position="137"/>
    </location>
</feature>
<keyword evidence="5" id="KW-0009">Actin-binding</keyword>
<dbReference type="Pfam" id="PF00241">
    <property type="entry name" value="Cofilin_ADF"/>
    <property type="match status" value="2"/>
</dbReference>
<gene>
    <name evidence="10" type="ORF">CTAYLR_001946</name>
</gene>
<comment type="similarity">
    <text evidence="2">Belongs to the actin-binding proteins ADF family. Twinfilin subfamily.</text>
</comment>
<evidence type="ECO:0000256" key="2">
    <source>
        <dbReference type="ARBA" id="ARBA00009557"/>
    </source>
</evidence>
<evidence type="ECO:0000256" key="4">
    <source>
        <dbReference type="ARBA" id="ARBA00022737"/>
    </source>
</evidence>
<dbReference type="Gene3D" id="3.40.20.10">
    <property type="entry name" value="Severin"/>
    <property type="match status" value="2"/>
</dbReference>